<evidence type="ECO:0000256" key="5">
    <source>
        <dbReference type="ARBA" id="ARBA00022692"/>
    </source>
</evidence>
<feature type="binding site" evidence="16">
    <location>
        <position position="712"/>
    </location>
    <ligand>
        <name>L-glutamate</name>
        <dbReference type="ChEBI" id="CHEBI:29985"/>
    </ligand>
</feature>
<dbReference type="Pfam" id="PF01094">
    <property type="entry name" value="ANF_receptor"/>
    <property type="match status" value="1"/>
</dbReference>
<evidence type="ECO:0000313" key="22">
    <source>
        <dbReference type="EMBL" id="KAL0117228.1"/>
    </source>
</evidence>
<keyword evidence="10" id="KW-0675">Receptor</keyword>
<keyword evidence="6 19" id="KW-1133">Transmembrane helix</keyword>
<dbReference type="SUPFAM" id="SSF53850">
    <property type="entry name" value="Periplasmic binding protein-like II"/>
    <property type="match status" value="1"/>
</dbReference>
<dbReference type="InterPro" id="IPR001828">
    <property type="entry name" value="ANF_lig-bd_rcpt"/>
</dbReference>
<feature type="disulfide bond" evidence="18">
    <location>
        <begin position="724"/>
        <end position="782"/>
    </location>
</feature>
<evidence type="ECO:0000256" key="12">
    <source>
        <dbReference type="ARBA" id="ARBA00023257"/>
    </source>
</evidence>
<evidence type="ECO:0000256" key="9">
    <source>
        <dbReference type="ARBA" id="ARBA00023136"/>
    </source>
</evidence>
<feature type="transmembrane region" description="Helical" evidence="19">
    <location>
        <begin position="587"/>
        <end position="606"/>
    </location>
</feature>
<dbReference type="Pfam" id="PF10613">
    <property type="entry name" value="Lig_chan-Glu_bd"/>
    <property type="match status" value="1"/>
</dbReference>
<feature type="transmembrane region" description="Helical" evidence="19">
    <location>
        <begin position="536"/>
        <end position="555"/>
    </location>
</feature>
<keyword evidence="11" id="KW-0325">Glycoprotein</keyword>
<evidence type="ECO:0000256" key="6">
    <source>
        <dbReference type="ARBA" id="ARBA00022989"/>
    </source>
</evidence>
<evidence type="ECO:0000256" key="7">
    <source>
        <dbReference type="ARBA" id="ARBA00023018"/>
    </source>
</evidence>
<comment type="similarity">
    <text evidence="2">Belongs to the glutamate-gated ion channel (TC 1.A.10.1) family.</text>
</comment>
<evidence type="ECO:0000256" key="3">
    <source>
        <dbReference type="ARBA" id="ARBA00022448"/>
    </source>
</evidence>
<dbReference type="SMART" id="SM00918">
    <property type="entry name" value="Lig_chan-Glu_bd"/>
    <property type="match status" value="1"/>
</dbReference>
<dbReference type="GO" id="GO:0038023">
    <property type="term" value="F:signaling receptor activity"/>
    <property type="evidence" value="ECO:0007669"/>
    <property type="project" value="InterPro"/>
</dbReference>
<gene>
    <name evidence="22" type="ORF">PUN28_010223</name>
</gene>
<evidence type="ECO:0000259" key="20">
    <source>
        <dbReference type="SMART" id="SM00079"/>
    </source>
</evidence>
<dbReference type="Gene3D" id="3.40.190.10">
    <property type="entry name" value="Periplasmic binding protein-like II"/>
    <property type="match status" value="2"/>
</dbReference>
<accession>A0AAW2FP65</accession>
<dbReference type="GO" id="GO:0045211">
    <property type="term" value="C:postsynaptic membrane"/>
    <property type="evidence" value="ECO:0007669"/>
    <property type="project" value="UniProtKB-SubCell"/>
</dbReference>
<evidence type="ECO:0000256" key="14">
    <source>
        <dbReference type="ARBA" id="ARBA00023303"/>
    </source>
</evidence>
<evidence type="ECO:0000256" key="15">
    <source>
        <dbReference type="ARBA" id="ARBA00034100"/>
    </source>
</evidence>
<dbReference type="SMART" id="SM00079">
    <property type="entry name" value="PBPe"/>
    <property type="match status" value="1"/>
</dbReference>
<protein>
    <submittedName>
        <fullName evidence="22">Uncharacterized protein</fullName>
    </submittedName>
</protein>
<comment type="subcellular location">
    <subcellularLocation>
        <location evidence="1">Cell membrane</location>
        <topology evidence="1">Multi-pass membrane protein</topology>
    </subcellularLocation>
    <subcellularLocation>
        <location evidence="15">Postsynaptic cell membrane</location>
    </subcellularLocation>
</comment>
<reference evidence="22 23" key="1">
    <citation type="submission" date="2023-03" db="EMBL/GenBank/DDBJ databases">
        <title>High recombination rates correlate with genetic variation in Cardiocondyla obscurior ants.</title>
        <authorList>
            <person name="Errbii M."/>
        </authorList>
    </citation>
    <scope>NUCLEOTIDE SEQUENCE [LARGE SCALE GENOMIC DNA]</scope>
    <source>
        <strain evidence="22">Alpha-2009</strain>
        <tissue evidence="22">Whole body</tissue>
    </source>
</reference>
<keyword evidence="4" id="KW-1003">Cell membrane</keyword>
<dbReference type="PANTHER" id="PTHR18966">
    <property type="entry name" value="IONOTROPIC GLUTAMATE RECEPTOR"/>
    <property type="match status" value="1"/>
</dbReference>
<keyword evidence="13" id="KW-1071">Ligand-gated ion channel</keyword>
<dbReference type="PRINTS" id="PR00177">
    <property type="entry name" value="NMDARECEPTOR"/>
</dbReference>
<evidence type="ECO:0000256" key="8">
    <source>
        <dbReference type="ARBA" id="ARBA00023065"/>
    </source>
</evidence>
<dbReference type="Gene3D" id="3.40.50.2300">
    <property type="match status" value="2"/>
</dbReference>
<dbReference type="GO" id="GO:0015276">
    <property type="term" value="F:ligand-gated monoatomic ion channel activity"/>
    <property type="evidence" value="ECO:0007669"/>
    <property type="project" value="InterPro"/>
</dbReference>
<feature type="domain" description="Ionotropic glutamate receptor C-terminal" evidence="20">
    <location>
        <begin position="408"/>
        <end position="775"/>
    </location>
</feature>
<evidence type="ECO:0000256" key="16">
    <source>
        <dbReference type="PIRSR" id="PIRSR601508-1"/>
    </source>
</evidence>
<dbReference type="SUPFAM" id="SSF53822">
    <property type="entry name" value="Periplasmic binding protein-like I"/>
    <property type="match status" value="1"/>
</dbReference>
<name>A0AAW2FP65_9HYME</name>
<dbReference type="EMBL" id="JADYXP020000009">
    <property type="protein sequence ID" value="KAL0117228.1"/>
    <property type="molecule type" value="Genomic_DNA"/>
</dbReference>
<dbReference type="InterPro" id="IPR028082">
    <property type="entry name" value="Peripla_BP_I"/>
</dbReference>
<feature type="binding site" evidence="16">
    <location>
        <position position="497"/>
    </location>
    <ligand>
        <name>L-glutamate</name>
        <dbReference type="ChEBI" id="CHEBI:29985"/>
    </ligand>
</feature>
<evidence type="ECO:0000256" key="11">
    <source>
        <dbReference type="ARBA" id="ARBA00023180"/>
    </source>
</evidence>
<evidence type="ECO:0000256" key="18">
    <source>
        <dbReference type="PIRSR" id="PIRSR601508-3"/>
    </source>
</evidence>
<feature type="site" description="Interaction with the cone snail toxin Con-ikot-ikot" evidence="17">
    <location>
        <position position="669"/>
    </location>
</feature>
<keyword evidence="18" id="KW-1015">Disulfide bond</keyword>
<dbReference type="AlphaFoldDB" id="A0AAW2FP65"/>
<dbReference type="Gene3D" id="1.10.287.70">
    <property type="match status" value="1"/>
</dbReference>
<evidence type="ECO:0000256" key="4">
    <source>
        <dbReference type="ARBA" id="ARBA00022475"/>
    </source>
</evidence>
<dbReference type="CDD" id="cd13714">
    <property type="entry name" value="PBP2_iGluR_Kainate"/>
    <property type="match status" value="1"/>
</dbReference>
<dbReference type="Proteomes" id="UP001430953">
    <property type="component" value="Unassembled WGS sequence"/>
</dbReference>
<dbReference type="EMBL" id="JADYXP020000009">
    <property type="protein sequence ID" value="KAL0117226.1"/>
    <property type="molecule type" value="Genomic_DNA"/>
</dbReference>
<evidence type="ECO:0000256" key="10">
    <source>
        <dbReference type="ARBA" id="ARBA00023170"/>
    </source>
</evidence>
<dbReference type="InterPro" id="IPR015683">
    <property type="entry name" value="Ionotropic_Glu_rcpt"/>
</dbReference>
<proteinExistence type="inferred from homology"/>
<feature type="domain" description="Ionotropic glutamate receptor L-glutamate and glycine-binding" evidence="21">
    <location>
        <begin position="418"/>
        <end position="481"/>
    </location>
</feature>
<dbReference type="CDD" id="cd06382">
    <property type="entry name" value="PBP1_iGluR_Kainate"/>
    <property type="match status" value="1"/>
</dbReference>
<comment type="caution">
    <text evidence="22">The sequence shown here is derived from an EMBL/GenBank/DDBJ whole genome shotgun (WGS) entry which is preliminary data.</text>
</comment>
<keyword evidence="12" id="KW-0628">Postsynaptic cell membrane</keyword>
<dbReference type="InterPro" id="IPR001320">
    <property type="entry name" value="Iontro_rcpt_C"/>
</dbReference>
<dbReference type="FunFam" id="1.10.287.70:FF:000143">
    <property type="entry name" value="Probable glutamate receptor"/>
    <property type="match status" value="1"/>
</dbReference>
<feature type="binding site" evidence="16">
    <location>
        <position position="664"/>
    </location>
    <ligand>
        <name>L-glutamate</name>
        <dbReference type="ChEBI" id="CHEBI:29985"/>
    </ligand>
</feature>
<evidence type="ECO:0000256" key="17">
    <source>
        <dbReference type="PIRSR" id="PIRSR601508-2"/>
    </source>
</evidence>
<evidence type="ECO:0000256" key="2">
    <source>
        <dbReference type="ARBA" id="ARBA00008685"/>
    </source>
</evidence>
<dbReference type="Pfam" id="PF00060">
    <property type="entry name" value="Lig_chan"/>
    <property type="match status" value="1"/>
</dbReference>
<organism evidence="22 23">
    <name type="scientific">Cardiocondyla obscurior</name>
    <dbReference type="NCBI Taxonomy" id="286306"/>
    <lineage>
        <taxon>Eukaryota</taxon>
        <taxon>Metazoa</taxon>
        <taxon>Ecdysozoa</taxon>
        <taxon>Arthropoda</taxon>
        <taxon>Hexapoda</taxon>
        <taxon>Insecta</taxon>
        <taxon>Pterygota</taxon>
        <taxon>Neoptera</taxon>
        <taxon>Endopterygota</taxon>
        <taxon>Hymenoptera</taxon>
        <taxon>Apocrita</taxon>
        <taxon>Aculeata</taxon>
        <taxon>Formicoidea</taxon>
        <taxon>Formicidae</taxon>
        <taxon>Myrmicinae</taxon>
        <taxon>Cardiocondyla</taxon>
    </lineage>
</organism>
<feature type="binding site" evidence="16">
    <location>
        <position position="663"/>
    </location>
    <ligand>
        <name>L-glutamate</name>
        <dbReference type="ChEBI" id="CHEBI:29985"/>
    </ligand>
</feature>
<dbReference type="InterPro" id="IPR001508">
    <property type="entry name" value="Iono_Glu_rcpt_met"/>
</dbReference>
<keyword evidence="14" id="KW-0407">Ion channel</keyword>
<keyword evidence="8" id="KW-0406">Ion transport</keyword>
<feature type="transmembrane region" description="Helical" evidence="19">
    <location>
        <begin position="612"/>
        <end position="634"/>
    </location>
</feature>
<keyword evidence="23" id="KW-1185">Reference proteome</keyword>
<evidence type="ECO:0000259" key="21">
    <source>
        <dbReference type="SMART" id="SM00918"/>
    </source>
</evidence>
<evidence type="ECO:0000256" key="13">
    <source>
        <dbReference type="ARBA" id="ARBA00023286"/>
    </source>
</evidence>
<dbReference type="FunFam" id="3.40.190.10:FF:000178">
    <property type="entry name" value="Glutamate receptor subunit"/>
    <property type="match status" value="1"/>
</dbReference>
<feature type="transmembrane region" description="Helical" evidence="19">
    <location>
        <begin position="801"/>
        <end position="822"/>
    </location>
</feature>
<dbReference type="InterPro" id="IPR019594">
    <property type="entry name" value="Glu/Gly-bd"/>
</dbReference>
<keyword evidence="3" id="KW-0813">Transport</keyword>
<keyword evidence="5 19" id="KW-0812">Transmembrane</keyword>
<dbReference type="FunFam" id="3.40.190.10:FF:000061">
    <property type="entry name" value="Glutamate receptor, ionotropic kainate"/>
    <property type="match status" value="1"/>
</dbReference>
<keyword evidence="9 19" id="KW-0472">Membrane</keyword>
<sequence length="871" mass="98934">MNDREMLLLYVTVAFTPHILGFPRKIPIGGLFDSDETIQKAFEISIKVVNKNIFASEHTKRVSLTPRTEKIKKNAFQVAKIACELINQGVVGMFGPQDESTSSYIQSMSDTLDIPYIVARWDPEPKRGSNVINLYPHTHALSMVYQNLIEEYQWKEYAILYENADGLIRMNRLLKLPNNIVSAMLFHLGSGPNFRSVMKEIKMSGRTNIIIDCSYDILASVLKQAQQVGIMSEKHKVIVTSLDLQTLDLEPYQYSGVNLTGVRLIDPESSVVRNIRRRFLRWNLTNGSHLRVEAALAYDAVQLFASGYARLRNGINENFKKLSCNSTEIWGHGVSLSNYMRNEQIHGLSGAIKFDTAGFRSEFELDIVTLGSKGLLKIGKWKPNFGIQWLRDYKNPKINVGENLSNKHFIVLISLTNPYGMLKESTDVITGNDRYEGFAIDIIQEMSKILKFNYTFEVENVYGAFNNQTKKWNGMIGKIIDDKADLAITDLTITSEREQAVDFTSPFMNLGISILYRKPTKAPPSFLSFLGPFSNGVWLMLIAAYIIVSTLLFFIGKLSPAEWKNPYPCIKEPKVLRTPYTLKDTPFFIIGAILKAPTGFAAVGVSTRALAVAWWFFALIILNTYIANLAAALSTKSVVWSFKKAEDLAYQQKIKYGAKENGSTYTFFRDSTHEPYKIMFKYMKKHAKEVIMVDNKKGVTKVQNDDYAFFMESSSIEYVTQRECNVTMIGGLLDSKSYGIAMKKDSYYRTYLTQAILQLQQSGVLNELQTKWWKQKRGGNACDETSKAQATALKFEDVSGVFVIMMSGVALSWIFTGWSFLWNIRNVAMRHNVSFKEELMEEIKFLISCKSQKIIKRRTSVDEVDSDSTDY</sequence>
<evidence type="ECO:0000256" key="1">
    <source>
        <dbReference type="ARBA" id="ARBA00004651"/>
    </source>
</evidence>
<evidence type="ECO:0000256" key="19">
    <source>
        <dbReference type="SAM" id="Phobius"/>
    </source>
</evidence>
<keyword evidence="7" id="KW-0770">Synapse</keyword>
<feature type="binding site" evidence="16">
    <location>
        <position position="492"/>
    </location>
    <ligand>
        <name>L-glutamate</name>
        <dbReference type="ChEBI" id="CHEBI:29985"/>
    </ligand>
</feature>
<evidence type="ECO:0000313" key="23">
    <source>
        <dbReference type="Proteomes" id="UP001430953"/>
    </source>
</evidence>